<reference evidence="2 3" key="1">
    <citation type="submission" date="2023-06" db="EMBL/GenBank/DDBJ databases">
        <authorList>
            <person name="Oyuntsetseg B."/>
            <person name="Kim S.B."/>
        </authorList>
    </citation>
    <scope>NUCLEOTIDE SEQUENCE [LARGE SCALE GENOMIC DNA]</scope>
    <source>
        <strain evidence="2 3">2-2</strain>
    </source>
</reference>
<keyword evidence="3" id="KW-1185">Reference proteome</keyword>
<organism evidence="2 3">
    <name type="scientific">Amycolatopsis nalaikhensis</name>
    <dbReference type="NCBI Taxonomy" id="715472"/>
    <lineage>
        <taxon>Bacteria</taxon>
        <taxon>Bacillati</taxon>
        <taxon>Actinomycetota</taxon>
        <taxon>Actinomycetes</taxon>
        <taxon>Pseudonocardiales</taxon>
        <taxon>Pseudonocardiaceae</taxon>
        <taxon>Amycolatopsis</taxon>
    </lineage>
</organism>
<dbReference type="Pfam" id="PF00656">
    <property type="entry name" value="Peptidase_C14"/>
    <property type="match status" value="1"/>
</dbReference>
<dbReference type="EMBL" id="CP127173">
    <property type="protein sequence ID" value="WIV60613.1"/>
    <property type="molecule type" value="Genomic_DNA"/>
</dbReference>
<feature type="domain" description="Peptidase C14 caspase" evidence="1">
    <location>
        <begin position="9"/>
        <end position="199"/>
    </location>
</feature>
<gene>
    <name evidence="2" type="ORF">QP939_19400</name>
</gene>
<sequence length="547" mass="58772">MLQPDPERSWVILIGTSHYQDAVLPDLPGVKGNVTDLAEVLTRPGSGLFAPGNCIQYLEPANASELGVAMSKIANLAEDTLFIYYAGHGLLDDDGALHLGLSSTDVSHTEFSAMPLATINRIFRRSPAKHHVLILDCCFSGRAVEAMAEPGSVVFGQIDMPGRFTLTSSAANELSNAPVGARHTSFTGELLSLLDAGRSDGPELLTLGQIYGHLLRALNARGLPKPHRGSGGTVDDVALARNVAWAADRYAEFPPEVARVLRASLPRDREAGVETLVGLIKEERASAQAAREALTILSDDDSRMVANSATAALAAFHSVSGVSVQQRGSMPDEIQVLNKMACGRPLNYLDSALGAPLLEGLLRDDLPERMYRVYRTEDMIVIVTAAGTHKPVDAFSITMRHSKFPVRTGPLTADLLDVDLAQATFGSVDETPEGVRLIIGANRIGYTESFYFGNPGHYQTFLLSYNDAAAGDFHYVEGRHEFSSGSLVITPRDGELADAPRGSWYPEFRSGTRINTLTVVSTAAPVVALLTGHSFGIDRSEVDHIPD</sequence>
<evidence type="ECO:0000259" key="1">
    <source>
        <dbReference type="Pfam" id="PF00656"/>
    </source>
</evidence>
<evidence type="ECO:0000313" key="3">
    <source>
        <dbReference type="Proteomes" id="UP001227101"/>
    </source>
</evidence>
<dbReference type="InterPro" id="IPR011600">
    <property type="entry name" value="Pept_C14_caspase"/>
</dbReference>
<accession>A0ABY8XYC4</accession>
<dbReference type="NCBIfam" id="NF047832">
    <property type="entry name" value="caspase_w_EACC1"/>
    <property type="match status" value="1"/>
</dbReference>
<name>A0ABY8XYC4_9PSEU</name>
<dbReference type="NCBIfam" id="NF043066">
    <property type="entry name" value="ETEC_3214_dom"/>
    <property type="match status" value="1"/>
</dbReference>
<dbReference type="InterPro" id="IPR029030">
    <property type="entry name" value="Caspase-like_dom_sf"/>
</dbReference>
<evidence type="ECO:0000313" key="2">
    <source>
        <dbReference type="EMBL" id="WIV60613.1"/>
    </source>
</evidence>
<proteinExistence type="predicted"/>
<dbReference type="SUPFAM" id="SSF52129">
    <property type="entry name" value="Caspase-like"/>
    <property type="match status" value="1"/>
</dbReference>
<dbReference type="RefSeq" id="WP_285458196.1">
    <property type="nucleotide sequence ID" value="NZ_CP127173.1"/>
</dbReference>
<dbReference type="Gene3D" id="3.40.50.1460">
    <property type="match status" value="1"/>
</dbReference>
<protein>
    <submittedName>
        <fullName evidence="2">Caspase family protein</fullName>
    </submittedName>
</protein>
<dbReference type="InterPro" id="IPR050010">
    <property type="entry name" value="ETEC_3214_dom"/>
</dbReference>
<dbReference type="Proteomes" id="UP001227101">
    <property type="component" value="Chromosome"/>
</dbReference>